<dbReference type="InterPro" id="IPR010260">
    <property type="entry name" value="AlpA"/>
</dbReference>
<proteinExistence type="predicted"/>
<dbReference type="EMBL" id="JAEHSL010000004">
    <property type="protein sequence ID" value="MBI6180511.1"/>
    <property type="molecule type" value="Genomic_DNA"/>
</dbReference>
<name>A0ABS0TQ78_SERPR</name>
<dbReference type="PANTHER" id="PTHR36154:SF1">
    <property type="entry name" value="DNA-BINDING TRANSCRIPTIONAL ACTIVATOR ALPA"/>
    <property type="match status" value="1"/>
</dbReference>
<dbReference type="Proteomes" id="UP000639004">
    <property type="component" value="Unassembled WGS sequence"/>
</dbReference>
<reference evidence="1 2" key="1">
    <citation type="submission" date="2020-12" db="EMBL/GenBank/DDBJ databases">
        <title>Enhanced detection system for hospital associated transmission using whole genome sequencing surveillance.</title>
        <authorList>
            <person name="Harrison L.H."/>
            <person name="Van Tyne D."/>
            <person name="Marsh J.W."/>
            <person name="Griffith M.P."/>
            <person name="Snyder D.J."/>
            <person name="Cooper V.S."/>
            <person name="Mustapha M."/>
        </authorList>
    </citation>
    <scope>NUCLEOTIDE SEQUENCE [LARGE SCALE GENOMIC DNA]</scope>
    <source>
        <strain evidence="1 2">SER00238</strain>
    </source>
</reference>
<dbReference type="InterPro" id="IPR052931">
    <property type="entry name" value="Prophage_regulatory_activator"/>
</dbReference>
<protein>
    <submittedName>
        <fullName evidence="1">AlpA family phage regulatory protein</fullName>
    </submittedName>
</protein>
<dbReference type="RefSeq" id="WP_198642247.1">
    <property type="nucleotide sequence ID" value="NZ_CBCPIO010000007.1"/>
</dbReference>
<evidence type="ECO:0000313" key="1">
    <source>
        <dbReference type="EMBL" id="MBI6180511.1"/>
    </source>
</evidence>
<keyword evidence="2" id="KW-1185">Reference proteome</keyword>
<organism evidence="1 2">
    <name type="scientific">Serratia proteamaculans</name>
    <dbReference type="NCBI Taxonomy" id="28151"/>
    <lineage>
        <taxon>Bacteria</taxon>
        <taxon>Pseudomonadati</taxon>
        <taxon>Pseudomonadota</taxon>
        <taxon>Gammaproteobacteria</taxon>
        <taxon>Enterobacterales</taxon>
        <taxon>Yersiniaceae</taxon>
        <taxon>Serratia</taxon>
    </lineage>
</organism>
<accession>A0ABS0TQ78</accession>
<sequence>MNLCLSEYYDIGILEVEMARVLRIKDVAKKVGMSVSSVRNRLDPKSPYYDESFPKPFYLGLKGKGAMGWDEDAIDAWITGQMLSSSGAVSSMNSH</sequence>
<comment type="caution">
    <text evidence="1">The sequence shown here is derived from an EMBL/GenBank/DDBJ whole genome shotgun (WGS) entry which is preliminary data.</text>
</comment>
<evidence type="ECO:0000313" key="2">
    <source>
        <dbReference type="Proteomes" id="UP000639004"/>
    </source>
</evidence>
<dbReference type="PANTHER" id="PTHR36154">
    <property type="entry name" value="DNA-BINDING TRANSCRIPTIONAL ACTIVATOR ALPA"/>
    <property type="match status" value="1"/>
</dbReference>
<gene>
    <name evidence="1" type="ORF">JEQ07_08860</name>
</gene>
<dbReference type="Pfam" id="PF05930">
    <property type="entry name" value="Phage_AlpA"/>
    <property type="match status" value="1"/>
</dbReference>